<dbReference type="PANTHER" id="PTHR32027">
    <property type="entry name" value="CYTOSINE DEAMINASE"/>
    <property type="match status" value="1"/>
</dbReference>
<dbReference type="AlphaFoldDB" id="A0A6V8LS60"/>
<evidence type="ECO:0000313" key="2">
    <source>
        <dbReference type="EMBL" id="GFJ95585.1"/>
    </source>
</evidence>
<proteinExistence type="predicted"/>
<dbReference type="GO" id="GO:0016814">
    <property type="term" value="F:hydrolase activity, acting on carbon-nitrogen (but not peptide) bonds, in cyclic amidines"/>
    <property type="evidence" value="ECO:0007669"/>
    <property type="project" value="TreeGrafter"/>
</dbReference>
<gene>
    <name evidence="2" type="ORF">Prum_092270</name>
</gene>
<keyword evidence="3" id="KW-1185">Reference proteome</keyword>
<protein>
    <submittedName>
        <fullName evidence="2">N-acyl-D-amino-acid deacylase</fullName>
    </submittedName>
</protein>
<dbReference type="SUPFAM" id="SSF51556">
    <property type="entry name" value="Metallo-dependent hydrolases"/>
    <property type="match status" value="1"/>
</dbReference>
<reference evidence="2 3" key="2">
    <citation type="submission" date="2020-03" db="EMBL/GenBank/DDBJ databases">
        <authorList>
            <person name="Ichikawa N."/>
            <person name="Kimura A."/>
            <person name="Kitahashi Y."/>
            <person name="Uohara A."/>
        </authorList>
    </citation>
    <scope>NUCLEOTIDE SEQUENCE [LARGE SCALE GENOMIC DNA]</scope>
    <source>
        <strain evidence="2 3">NBRC 108638</strain>
    </source>
</reference>
<dbReference type="Proteomes" id="UP000482960">
    <property type="component" value="Unassembled WGS sequence"/>
</dbReference>
<feature type="domain" description="Amidohydrolase 3" evidence="1">
    <location>
        <begin position="198"/>
        <end position="414"/>
    </location>
</feature>
<dbReference type="Gene3D" id="2.30.40.10">
    <property type="entry name" value="Urease, subunit C, domain 1"/>
    <property type="match status" value="1"/>
</dbReference>
<accession>A0A6V8LS60</accession>
<dbReference type="InterPro" id="IPR032466">
    <property type="entry name" value="Metal_Hydrolase"/>
</dbReference>
<dbReference type="PANTHER" id="PTHR32027:SF0">
    <property type="entry name" value="CYTOSINE DEAMINASE"/>
    <property type="match status" value="1"/>
</dbReference>
<dbReference type="Gene3D" id="3.20.20.140">
    <property type="entry name" value="Metal-dependent hydrolases"/>
    <property type="match status" value="1"/>
</dbReference>
<dbReference type="Pfam" id="PF07969">
    <property type="entry name" value="Amidohydro_3"/>
    <property type="match status" value="1"/>
</dbReference>
<name>A0A6V8LS60_9ACTN</name>
<dbReference type="InterPro" id="IPR011059">
    <property type="entry name" value="Metal-dep_hydrolase_composite"/>
</dbReference>
<dbReference type="EMBL" id="BLPG01000001">
    <property type="protein sequence ID" value="GFJ95585.1"/>
    <property type="molecule type" value="Genomic_DNA"/>
</dbReference>
<dbReference type="SUPFAM" id="SSF51338">
    <property type="entry name" value="Composite domain of metallo-dependent hydrolases"/>
    <property type="match status" value="1"/>
</dbReference>
<evidence type="ECO:0000259" key="1">
    <source>
        <dbReference type="Pfam" id="PF07969"/>
    </source>
</evidence>
<organism evidence="2 3">
    <name type="scientific">Phytohabitans rumicis</name>
    <dbReference type="NCBI Taxonomy" id="1076125"/>
    <lineage>
        <taxon>Bacteria</taxon>
        <taxon>Bacillati</taxon>
        <taxon>Actinomycetota</taxon>
        <taxon>Actinomycetes</taxon>
        <taxon>Micromonosporales</taxon>
        <taxon>Micromonosporaceae</taxon>
    </lineage>
</organism>
<comment type="caution">
    <text evidence="2">The sequence shown here is derived from an EMBL/GenBank/DDBJ whole genome shotgun (WGS) entry which is preliminary data.</text>
</comment>
<sequence>MTAERTWVAPIDGTPRNELTIRRARVPGTDGLRELHIEAGRVRRDAPQSNTDREAEPGLDAGGNLLLPGFVDAHVHLDKAYLLTEAEREHGIPEATLAGAIGAVERLGRRPLAEVHARATRAVRTMVAYGTVAARTHVEISASTNPGIVEVHLELQREHHQACQLQLCAFPQLGLADPEIRARMRAALDDGVEVVGGCPYVDAAPAAHLDFVFSLAELYGRPVDLHLDFSDDPAQSQIDLVVERTRTHALQGRVLLGHVTTLATMDEYSRRKRLDALAEAGIGIAAAPATDLYLGGQGEPGFRSLAPVFEAISAGVAVAVVSNNIANPFAPFGNASLLQAAALAGVTHRASGPAQRRYLLEAISTVPASLMGLPPHGPAVGQVADLALVAAEEPDVAVTQTVPVLTTVRAGSVVAR</sequence>
<reference evidence="2 3" key="1">
    <citation type="submission" date="2020-03" db="EMBL/GenBank/DDBJ databases">
        <title>Whole genome shotgun sequence of Phytohabitans rumicis NBRC 108638.</title>
        <authorList>
            <person name="Komaki H."/>
            <person name="Tamura T."/>
        </authorList>
    </citation>
    <scope>NUCLEOTIDE SEQUENCE [LARGE SCALE GENOMIC DNA]</scope>
    <source>
        <strain evidence="2 3">NBRC 108638</strain>
    </source>
</reference>
<evidence type="ECO:0000313" key="3">
    <source>
        <dbReference type="Proteomes" id="UP000482960"/>
    </source>
</evidence>
<dbReference type="InterPro" id="IPR052349">
    <property type="entry name" value="Metallo-hydrolase_Enzymes"/>
</dbReference>
<dbReference type="InterPro" id="IPR013108">
    <property type="entry name" value="Amidohydro_3"/>
</dbReference>